<dbReference type="RefSeq" id="WP_117636318.1">
    <property type="nucleotide sequence ID" value="NZ_JAAIQY010000005.1"/>
</dbReference>
<protein>
    <submittedName>
        <fullName evidence="9">ABC transporter ATP-binding protein</fullName>
    </submittedName>
    <submittedName>
        <fullName evidence="8">ABC transporter transmembrane domain-containing protein</fullName>
    </submittedName>
</protein>
<evidence type="ECO:0000313" key="7">
    <source>
        <dbReference type="EMBL" id="MCB5617948.1"/>
    </source>
</evidence>
<keyword evidence="4 5" id="KW-0472">Membrane</keyword>
<dbReference type="AlphaFoldDB" id="A0A3E4K8G9"/>
<dbReference type="PROSITE" id="PS50929">
    <property type="entry name" value="ABC_TM1F"/>
    <property type="match status" value="1"/>
</dbReference>
<feature type="domain" description="ABC transmembrane type-1" evidence="6">
    <location>
        <begin position="20"/>
        <end position="301"/>
    </location>
</feature>
<organism evidence="9 10">
    <name type="scientific">Mediterraneibacter gnavus</name>
    <name type="common">Ruminococcus gnavus</name>
    <dbReference type="NCBI Taxonomy" id="33038"/>
    <lineage>
        <taxon>Bacteria</taxon>
        <taxon>Bacillati</taxon>
        <taxon>Bacillota</taxon>
        <taxon>Clostridia</taxon>
        <taxon>Lachnospirales</taxon>
        <taxon>Lachnospiraceae</taxon>
        <taxon>Mediterraneibacter</taxon>
    </lineage>
</organism>
<dbReference type="GO" id="GO:0005886">
    <property type="term" value="C:plasma membrane"/>
    <property type="evidence" value="ECO:0007669"/>
    <property type="project" value="UniProtKB-SubCell"/>
</dbReference>
<gene>
    <name evidence="9" type="ORF">DWX36_11660</name>
    <name evidence="7" type="ORF">LIQ08_02030</name>
    <name evidence="8" type="ORF">PNU63_10880</name>
</gene>
<feature type="transmembrane region" description="Helical" evidence="5">
    <location>
        <begin position="21"/>
        <end position="41"/>
    </location>
</feature>
<keyword evidence="2 5" id="KW-0812">Transmembrane</keyword>
<keyword evidence="9" id="KW-0547">Nucleotide-binding</keyword>
<name>A0A3E4K8G9_MEDGN</name>
<evidence type="ECO:0000256" key="4">
    <source>
        <dbReference type="ARBA" id="ARBA00023136"/>
    </source>
</evidence>
<evidence type="ECO:0000256" key="5">
    <source>
        <dbReference type="SAM" id="Phobius"/>
    </source>
</evidence>
<dbReference type="GO" id="GO:0015421">
    <property type="term" value="F:ABC-type oligopeptide transporter activity"/>
    <property type="evidence" value="ECO:0007669"/>
    <property type="project" value="TreeGrafter"/>
</dbReference>
<feature type="transmembrane region" description="Helical" evidence="5">
    <location>
        <begin position="53"/>
        <end position="71"/>
    </location>
</feature>
<dbReference type="Proteomes" id="UP001297370">
    <property type="component" value="Unassembled WGS sequence"/>
</dbReference>
<evidence type="ECO:0000256" key="2">
    <source>
        <dbReference type="ARBA" id="ARBA00022692"/>
    </source>
</evidence>
<evidence type="ECO:0000313" key="8">
    <source>
        <dbReference type="EMBL" id="MDB8739263.1"/>
    </source>
</evidence>
<dbReference type="Proteomes" id="UP000283834">
    <property type="component" value="Unassembled WGS sequence"/>
</dbReference>
<dbReference type="InterPro" id="IPR039421">
    <property type="entry name" value="Type_1_exporter"/>
</dbReference>
<dbReference type="Proteomes" id="UP001211731">
    <property type="component" value="Unassembled WGS sequence"/>
</dbReference>
<reference evidence="8" key="3">
    <citation type="submission" date="2023-01" db="EMBL/GenBank/DDBJ databases">
        <title>Human gut microbiome strain richness.</title>
        <authorList>
            <person name="Chen-Liaw A."/>
        </authorList>
    </citation>
    <scope>NUCLEOTIDE SEQUENCE</scope>
    <source>
        <strain evidence="8">1001217st1_A9_1001217B_191108</strain>
    </source>
</reference>
<comment type="caution">
    <text evidence="9">The sequence shown here is derived from an EMBL/GenBank/DDBJ whole genome shotgun (WGS) entry which is preliminary data.</text>
</comment>
<accession>A0A3E4K8G9</accession>
<evidence type="ECO:0000313" key="10">
    <source>
        <dbReference type="Proteomes" id="UP000283834"/>
    </source>
</evidence>
<keyword evidence="9" id="KW-0067">ATP-binding</keyword>
<reference evidence="9 10" key="1">
    <citation type="submission" date="2018-08" db="EMBL/GenBank/DDBJ databases">
        <title>A genome reference for cultivated species of the human gut microbiota.</title>
        <authorList>
            <person name="Zou Y."/>
            <person name="Xue W."/>
            <person name="Luo G."/>
        </authorList>
    </citation>
    <scope>NUCLEOTIDE SEQUENCE [LARGE SCALE GENOMIC DNA]</scope>
    <source>
        <strain evidence="9 10">AF19-16AC</strain>
    </source>
</reference>
<sequence>MIQKTGSIHVYFQRNKGHLAGVILCSILAGMGETMWAFVFQKIGELPGDMTKAAILRLAGILLFTVFYYAVSQNACAYFRRTFLKRINIQLKRDVFDAVLDQDMIQFTSNNSGMYLSILNNDVTNLENNYFAKIPEIIQRSFVFLGCLAVLCSYDGRVAGMVLLTVWIPVAVPFLFGNVISEAEGRFYRNLEQYTGKLKDFFGGFEVIQCFQIGKETEELFGSCVKDVEESRYHSRFCESSGEVFALSLTYGTLFFQILFCAWTAAKGKVSANAMLSILYLLSSINNPVQNAVQAFLSVKSAGPNVEKLLAKPKKRTHPSVDRK</sequence>
<dbReference type="EMBL" id="JAQMLR010000010">
    <property type="protein sequence ID" value="MDB8739263.1"/>
    <property type="molecule type" value="Genomic_DNA"/>
</dbReference>
<dbReference type="SUPFAM" id="SSF90123">
    <property type="entry name" value="ABC transporter transmembrane region"/>
    <property type="match status" value="1"/>
</dbReference>
<proteinExistence type="predicted"/>
<evidence type="ECO:0000313" key="9">
    <source>
        <dbReference type="EMBL" id="RGT37575.1"/>
    </source>
</evidence>
<dbReference type="GO" id="GO:0005524">
    <property type="term" value="F:ATP binding"/>
    <property type="evidence" value="ECO:0007669"/>
    <property type="project" value="UniProtKB-KW"/>
</dbReference>
<feature type="transmembrane region" description="Helical" evidence="5">
    <location>
        <begin position="244"/>
        <end position="266"/>
    </location>
</feature>
<dbReference type="Gene3D" id="1.20.1560.10">
    <property type="entry name" value="ABC transporter type 1, transmembrane domain"/>
    <property type="match status" value="1"/>
</dbReference>
<comment type="subcellular location">
    <subcellularLocation>
        <location evidence="1">Cell membrane</location>
        <topology evidence="1">Multi-pass membrane protein</topology>
    </subcellularLocation>
</comment>
<dbReference type="Pfam" id="PF00664">
    <property type="entry name" value="ABC_membrane"/>
    <property type="match status" value="1"/>
</dbReference>
<evidence type="ECO:0000259" key="6">
    <source>
        <dbReference type="PROSITE" id="PS50929"/>
    </source>
</evidence>
<evidence type="ECO:0000256" key="1">
    <source>
        <dbReference type="ARBA" id="ARBA00004651"/>
    </source>
</evidence>
<keyword evidence="3 5" id="KW-1133">Transmembrane helix</keyword>
<dbReference type="EMBL" id="JAJBOM010000002">
    <property type="protein sequence ID" value="MCB5617948.1"/>
    <property type="molecule type" value="Genomic_DNA"/>
</dbReference>
<dbReference type="InterPro" id="IPR011527">
    <property type="entry name" value="ABC1_TM_dom"/>
</dbReference>
<dbReference type="EMBL" id="QRWQ01000011">
    <property type="protein sequence ID" value="RGT37575.1"/>
    <property type="molecule type" value="Genomic_DNA"/>
</dbReference>
<dbReference type="PANTHER" id="PTHR43394:SF1">
    <property type="entry name" value="ATP-BINDING CASSETTE SUB-FAMILY B MEMBER 10, MITOCHONDRIAL"/>
    <property type="match status" value="1"/>
</dbReference>
<reference evidence="7" key="2">
    <citation type="submission" date="2021-10" db="EMBL/GenBank/DDBJ databases">
        <title>Collection of gut derived symbiotic bacterial strains cultured from healthy donors.</title>
        <authorList>
            <person name="Lin H."/>
            <person name="Littmann E."/>
            <person name="Claire K."/>
            <person name="Pamer E."/>
        </authorList>
    </citation>
    <scope>NUCLEOTIDE SEQUENCE</scope>
    <source>
        <strain evidence="7">MSK.23.18</strain>
    </source>
</reference>
<dbReference type="InterPro" id="IPR036640">
    <property type="entry name" value="ABC1_TM_sf"/>
</dbReference>
<evidence type="ECO:0000256" key="3">
    <source>
        <dbReference type="ARBA" id="ARBA00022989"/>
    </source>
</evidence>
<dbReference type="PANTHER" id="PTHR43394">
    <property type="entry name" value="ATP-DEPENDENT PERMEASE MDL1, MITOCHONDRIAL"/>
    <property type="match status" value="1"/>
</dbReference>